<dbReference type="Proteomes" id="UP000297273">
    <property type="component" value="Unassembled WGS sequence"/>
</dbReference>
<dbReference type="EMBL" id="RQER01000006">
    <property type="protein sequence ID" value="TGK01574.1"/>
    <property type="molecule type" value="Genomic_DNA"/>
</dbReference>
<dbReference type="EMBL" id="RQGC01000004">
    <property type="protein sequence ID" value="TGL41976.1"/>
    <property type="molecule type" value="Genomic_DNA"/>
</dbReference>
<evidence type="ECO:0000256" key="2">
    <source>
        <dbReference type="ARBA" id="ARBA00023125"/>
    </source>
</evidence>
<evidence type="ECO:0000313" key="8">
    <source>
        <dbReference type="Proteomes" id="UP000297946"/>
    </source>
</evidence>
<comment type="caution">
    <text evidence="5">The sequence shown here is derived from an EMBL/GenBank/DDBJ whole genome shotgun (WGS) entry which is preliminary data.</text>
</comment>
<name>A0A5F1ZUN8_9LEPT</name>
<gene>
    <name evidence="5" type="ORF">EHO57_11685</name>
    <name evidence="6" type="ORF">EHQ53_07185</name>
</gene>
<keyword evidence="3" id="KW-0804">Transcription</keyword>
<dbReference type="PRINTS" id="PR00598">
    <property type="entry name" value="HTHMARR"/>
</dbReference>
<reference evidence="7 8" key="2">
    <citation type="journal article" date="2019" name="PLoS Negl. Trop. Dis.">
        <title>Revisiting the worldwide diversity of Leptospira species in the environment.</title>
        <authorList>
            <person name="Vincent A.T."/>
            <person name="Schiettekatte O."/>
            <person name="Bourhy P."/>
            <person name="Veyrier F.J."/>
            <person name="Picardeau M."/>
        </authorList>
    </citation>
    <scope>NUCLEOTIDE SEQUENCE [LARGE SCALE GENOMIC DNA]</scope>
    <source>
        <strain evidence="7">201702690</strain>
        <strain evidence="5 8">SSW18</strain>
    </source>
</reference>
<organism evidence="5 8">
    <name type="scientific">Leptospira langatensis</name>
    <dbReference type="NCBI Taxonomy" id="2484983"/>
    <lineage>
        <taxon>Bacteria</taxon>
        <taxon>Pseudomonadati</taxon>
        <taxon>Spirochaetota</taxon>
        <taxon>Spirochaetia</taxon>
        <taxon>Leptospirales</taxon>
        <taxon>Leptospiraceae</taxon>
        <taxon>Leptospira</taxon>
    </lineage>
</organism>
<dbReference type="SMART" id="SM00347">
    <property type="entry name" value="HTH_MARR"/>
    <property type="match status" value="1"/>
</dbReference>
<dbReference type="Gene3D" id="1.10.10.10">
    <property type="entry name" value="Winged helix-like DNA-binding domain superfamily/Winged helix DNA-binding domain"/>
    <property type="match status" value="1"/>
</dbReference>
<dbReference type="PROSITE" id="PS50995">
    <property type="entry name" value="HTH_MARR_2"/>
    <property type="match status" value="1"/>
</dbReference>
<dbReference type="PANTHER" id="PTHR42756">
    <property type="entry name" value="TRANSCRIPTIONAL REGULATOR, MARR"/>
    <property type="match status" value="1"/>
</dbReference>
<evidence type="ECO:0000313" key="6">
    <source>
        <dbReference type="EMBL" id="TGL41976.1"/>
    </source>
</evidence>
<keyword evidence="7" id="KW-1185">Reference proteome</keyword>
<evidence type="ECO:0000256" key="1">
    <source>
        <dbReference type="ARBA" id="ARBA00023015"/>
    </source>
</evidence>
<dbReference type="InterPro" id="IPR036388">
    <property type="entry name" value="WH-like_DNA-bd_sf"/>
</dbReference>
<dbReference type="SUPFAM" id="SSF46785">
    <property type="entry name" value="Winged helix' DNA-binding domain"/>
    <property type="match status" value="1"/>
</dbReference>
<evidence type="ECO:0000313" key="5">
    <source>
        <dbReference type="EMBL" id="TGK01574.1"/>
    </source>
</evidence>
<keyword evidence="2" id="KW-0238">DNA-binding</keyword>
<evidence type="ECO:0000313" key="7">
    <source>
        <dbReference type="Proteomes" id="UP000297273"/>
    </source>
</evidence>
<dbReference type="InterPro" id="IPR036390">
    <property type="entry name" value="WH_DNA-bd_sf"/>
</dbReference>
<dbReference type="InterPro" id="IPR000835">
    <property type="entry name" value="HTH_MarR-typ"/>
</dbReference>
<keyword evidence="1" id="KW-0805">Transcription regulation</keyword>
<accession>A0A5F1ZUN8</accession>
<dbReference type="AlphaFoldDB" id="A0A5F1ZUN8"/>
<evidence type="ECO:0000256" key="3">
    <source>
        <dbReference type="ARBA" id="ARBA00023163"/>
    </source>
</evidence>
<dbReference type="GO" id="GO:0003677">
    <property type="term" value="F:DNA binding"/>
    <property type="evidence" value="ECO:0007669"/>
    <property type="project" value="UniProtKB-KW"/>
</dbReference>
<proteinExistence type="predicted"/>
<dbReference type="RefSeq" id="WP_135644541.1">
    <property type="nucleotide sequence ID" value="NZ_RQER01000006.1"/>
</dbReference>
<protein>
    <submittedName>
        <fullName evidence="5">MarR family transcriptional regulator</fullName>
    </submittedName>
</protein>
<evidence type="ECO:0000259" key="4">
    <source>
        <dbReference type="PROSITE" id="PS50995"/>
    </source>
</evidence>
<dbReference type="Proteomes" id="UP000297946">
    <property type="component" value="Unassembled WGS sequence"/>
</dbReference>
<sequence length="141" mass="16049">MKPEFIIHLLSRTRDRIQKHLSAEFQKQGIQDLVPAHGGVLFALGKGGPLTMSELAKGLDRTNSTITALLDKMEETGYIKRSKPYEDERVTSAELTEKGKVTLDLVQKASKATLLRINKDLNQNEREEFFRILTKIYSNFE</sequence>
<reference evidence="6" key="1">
    <citation type="submission" date="2018-10" db="EMBL/GenBank/DDBJ databases">
        <authorList>
            <person name="Vincent A.T."/>
            <person name="Schiettekatte O."/>
            <person name="Bourhy P."/>
            <person name="Veyrier F.J."/>
            <person name="Picardeau M."/>
        </authorList>
    </citation>
    <scope>NUCLEOTIDE SEQUENCE</scope>
    <source>
        <strain evidence="6">201702690</strain>
    </source>
</reference>
<dbReference type="Pfam" id="PF01047">
    <property type="entry name" value="MarR"/>
    <property type="match status" value="1"/>
</dbReference>
<feature type="domain" description="HTH marR-type" evidence="4">
    <location>
        <begin position="3"/>
        <end position="138"/>
    </location>
</feature>
<dbReference type="OrthoDB" id="9799663at2"/>
<dbReference type="PANTHER" id="PTHR42756:SF1">
    <property type="entry name" value="TRANSCRIPTIONAL REPRESSOR OF EMRAB OPERON"/>
    <property type="match status" value="1"/>
</dbReference>
<dbReference type="GO" id="GO:0003700">
    <property type="term" value="F:DNA-binding transcription factor activity"/>
    <property type="evidence" value="ECO:0007669"/>
    <property type="project" value="InterPro"/>
</dbReference>